<dbReference type="Proteomes" id="UP001156903">
    <property type="component" value="Unassembled WGS sequence"/>
</dbReference>
<accession>A0ABQ6C1S6</accession>
<comment type="caution">
    <text evidence="3">The sequence shown here is derived from an EMBL/GenBank/DDBJ whole genome shotgun (WGS) entry which is preliminary data.</text>
</comment>
<evidence type="ECO:0000256" key="2">
    <source>
        <dbReference type="SAM" id="SignalP"/>
    </source>
</evidence>
<dbReference type="EMBL" id="BSPB01000005">
    <property type="protein sequence ID" value="GLS13654.1"/>
    <property type="molecule type" value="Genomic_DNA"/>
</dbReference>
<keyword evidence="1" id="KW-0472">Membrane</keyword>
<evidence type="ECO:0000313" key="3">
    <source>
        <dbReference type="EMBL" id="GLS13654.1"/>
    </source>
</evidence>
<protein>
    <recommendedName>
        <fullName evidence="5">Methyltransferase</fullName>
    </recommendedName>
</protein>
<feature type="signal peptide" evidence="2">
    <location>
        <begin position="1"/>
        <end position="33"/>
    </location>
</feature>
<name>A0ABQ6C1S6_9BURK</name>
<feature type="transmembrane region" description="Helical" evidence="1">
    <location>
        <begin position="49"/>
        <end position="71"/>
    </location>
</feature>
<proteinExistence type="predicted"/>
<evidence type="ECO:0008006" key="5">
    <source>
        <dbReference type="Google" id="ProtNLM"/>
    </source>
</evidence>
<gene>
    <name evidence="3" type="ORF">GCM10007935_10840</name>
</gene>
<keyword evidence="1" id="KW-1133">Transmembrane helix</keyword>
<keyword evidence="2" id="KW-0732">Signal</keyword>
<evidence type="ECO:0000256" key="1">
    <source>
        <dbReference type="SAM" id="Phobius"/>
    </source>
</evidence>
<reference evidence="4" key="1">
    <citation type="journal article" date="2019" name="Int. J. Syst. Evol. Microbiol.">
        <title>The Global Catalogue of Microorganisms (GCM) 10K type strain sequencing project: providing services to taxonomists for standard genome sequencing and annotation.</title>
        <authorList>
            <consortium name="The Broad Institute Genomics Platform"/>
            <consortium name="The Broad Institute Genome Sequencing Center for Infectious Disease"/>
            <person name="Wu L."/>
            <person name="Ma J."/>
        </authorList>
    </citation>
    <scope>NUCLEOTIDE SEQUENCE [LARGE SCALE GENOMIC DNA]</scope>
    <source>
        <strain evidence="4">NBRC 109341</strain>
    </source>
</reference>
<dbReference type="SUPFAM" id="SSF57987">
    <property type="entry name" value="Inovirus (filamentous phage) major coat protein"/>
    <property type="match status" value="1"/>
</dbReference>
<feature type="chain" id="PRO_5045122734" description="Methyltransferase" evidence="2">
    <location>
        <begin position="34"/>
        <end position="75"/>
    </location>
</feature>
<dbReference type="RefSeq" id="WP_284307002.1">
    <property type="nucleotide sequence ID" value="NZ_BSPB01000005.1"/>
</dbReference>
<dbReference type="Pfam" id="PF05356">
    <property type="entry name" value="Phage_Coat_B"/>
    <property type="match status" value="1"/>
</dbReference>
<sequence>MKKTNELIRRGYSRVSQGALVLGALVGTAMAHAAIDTTEIDAEIAAAKTAVMAIGAAVVLVFVGIALYKWVRRAF</sequence>
<keyword evidence="1" id="KW-0812">Transmembrane</keyword>
<evidence type="ECO:0000313" key="4">
    <source>
        <dbReference type="Proteomes" id="UP001156903"/>
    </source>
</evidence>
<dbReference type="InterPro" id="IPR008020">
    <property type="entry name" value="G8P"/>
</dbReference>
<keyword evidence="4" id="KW-1185">Reference proteome</keyword>
<organism evidence="3 4">
    <name type="scientific">Hydrogenophaga electricum</name>
    <dbReference type="NCBI Taxonomy" id="1230953"/>
    <lineage>
        <taxon>Bacteria</taxon>
        <taxon>Pseudomonadati</taxon>
        <taxon>Pseudomonadota</taxon>
        <taxon>Betaproteobacteria</taxon>
        <taxon>Burkholderiales</taxon>
        <taxon>Comamonadaceae</taxon>
        <taxon>Hydrogenophaga</taxon>
    </lineage>
</organism>